<dbReference type="Pfam" id="PF04542">
    <property type="entry name" value="Sigma70_r2"/>
    <property type="match status" value="1"/>
</dbReference>
<keyword evidence="11" id="KW-1185">Reference proteome</keyword>
<dbReference type="PROSITE" id="PS01063">
    <property type="entry name" value="SIGMA70_ECF"/>
    <property type="match status" value="1"/>
</dbReference>
<evidence type="ECO:0000256" key="4">
    <source>
        <dbReference type="ARBA" id="ARBA00023125"/>
    </source>
</evidence>
<evidence type="ECO:0000256" key="7">
    <source>
        <dbReference type="SAM" id="MobiDB-lite"/>
    </source>
</evidence>
<evidence type="ECO:0000259" key="9">
    <source>
        <dbReference type="Pfam" id="PF04545"/>
    </source>
</evidence>
<dbReference type="Pfam" id="PF04545">
    <property type="entry name" value="Sigma70_r4"/>
    <property type="match status" value="1"/>
</dbReference>
<evidence type="ECO:0000256" key="1">
    <source>
        <dbReference type="ARBA" id="ARBA00010641"/>
    </source>
</evidence>
<evidence type="ECO:0000313" key="10">
    <source>
        <dbReference type="EMBL" id="TCJ19925.1"/>
    </source>
</evidence>
<keyword evidence="5 6" id="KW-0804">Transcription</keyword>
<dbReference type="Gene3D" id="1.10.1740.10">
    <property type="match status" value="1"/>
</dbReference>
<sequence length="193" mass="22087">MKRPQRFRALGGRLRRLRAARTGEEEIRAAYREHAGELYRLALRSLGDRGLAEEVVQETFVRAWRSRERFDAERGSMRTWLFAIARNLVVDAARKRAARPPGTRGGSESGEESSGPVEDPAERTLRALLVGEALESLSEDHRRVIFEVYYQGRLYSEVAEDLGVPSGTLRSRMYYALKSLRLTLEEMGWSDER</sequence>
<dbReference type="SUPFAM" id="SSF88946">
    <property type="entry name" value="Sigma2 domain of RNA polymerase sigma factors"/>
    <property type="match status" value="1"/>
</dbReference>
<dbReference type="GO" id="GO:0003677">
    <property type="term" value="F:DNA binding"/>
    <property type="evidence" value="ECO:0007669"/>
    <property type="project" value="UniProtKB-KW"/>
</dbReference>
<dbReference type="SUPFAM" id="SSF88659">
    <property type="entry name" value="Sigma3 and sigma4 domains of RNA polymerase sigma factors"/>
    <property type="match status" value="1"/>
</dbReference>
<evidence type="ECO:0000256" key="2">
    <source>
        <dbReference type="ARBA" id="ARBA00023015"/>
    </source>
</evidence>
<accession>A0A4R1BRS9</accession>
<dbReference type="InterPro" id="IPR036388">
    <property type="entry name" value="WH-like_DNA-bd_sf"/>
</dbReference>
<feature type="domain" description="RNA polymerase sigma-70 region 2" evidence="8">
    <location>
        <begin position="31"/>
        <end position="97"/>
    </location>
</feature>
<dbReference type="InterPro" id="IPR014284">
    <property type="entry name" value="RNA_pol_sigma-70_dom"/>
</dbReference>
<dbReference type="InterPro" id="IPR007630">
    <property type="entry name" value="RNA_pol_sigma70_r4"/>
</dbReference>
<dbReference type="Proteomes" id="UP000295244">
    <property type="component" value="Unassembled WGS sequence"/>
</dbReference>
<evidence type="ECO:0000256" key="3">
    <source>
        <dbReference type="ARBA" id="ARBA00023082"/>
    </source>
</evidence>
<evidence type="ECO:0000313" key="11">
    <source>
        <dbReference type="Proteomes" id="UP000295244"/>
    </source>
</evidence>
<feature type="domain" description="RNA polymerase sigma-70 region 4" evidence="9">
    <location>
        <begin position="133"/>
        <end position="181"/>
    </location>
</feature>
<dbReference type="GO" id="GO:0006352">
    <property type="term" value="P:DNA-templated transcription initiation"/>
    <property type="evidence" value="ECO:0007669"/>
    <property type="project" value="InterPro"/>
</dbReference>
<dbReference type="NCBIfam" id="TIGR02937">
    <property type="entry name" value="sigma70-ECF"/>
    <property type="match status" value="1"/>
</dbReference>
<dbReference type="OrthoDB" id="9811152at2"/>
<dbReference type="AlphaFoldDB" id="A0A4R1BRS9"/>
<reference evidence="10 11" key="1">
    <citation type="submission" date="2019-03" db="EMBL/GenBank/DDBJ databases">
        <title>Whole genome sequence of a novel Rubrobacter taiwanensis strain, isolated from Yellowstone National Park.</title>
        <authorList>
            <person name="Freed S."/>
            <person name="Ramaley R.F."/>
            <person name="Kyndt J.A."/>
        </authorList>
    </citation>
    <scope>NUCLEOTIDE SEQUENCE [LARGE SCALE GENOMIC DNA]</scope>
    <source>
        <strain evidence="10 11">Yellowstone</strain>
    </source>
</reference>
<name>A0A4R1BRS9_9ACTN</name>
<dbReference type="PANTHER" id="PTHR43133">
    <property type="entry name" value="RNA POLYMERASE ECF-TYPE SIGMA FACTO"/>
    <property type="match status" value="1"/>
</dbReference>
<evidence type="ECO:0000256" key="5">
    <source>
        <dbReference type="ARBA" id="ARBA00023163"/>
    </source>
</evidence>
<evidence type="ECO:0000256" key="6">
    <source>
        <dbReference type="RuleBase" id="RU000716"/>
    </source>
</evidence>
<feature type="region of interest" description="Disordered" evidence="7">
    <location>
        <begin position="96"/>
        <end position="121"/>
    </location>
</feature>
<organism evidence="10 11">
    <name type="scientific">Rubrobacter taiwanensis</name>
    <dbReference type="NCBI Taxonomy" id="185139"/>
    <lineage>
        <taxon>Bacteria</taxon>
        <taxon>Bacillati</taxon>
        <taxon>Actinomycetota</taxon>
        <taxon>Rubrobacteria</taxon>
        <taxon>Rubrobacterales</taxon>
        <taxon>Rubrobacteraceae</taxon>
        <taxon>Rubrobacter</taxon>
    </lineage>
</organism>
<dbReference type="InterPro" id="IPR013324">
    <property type="entry name" value="RNA_pol_sigma_r3/r4-like"/>
</dbReference>
<dbReference type="RefSeq" id="WP_132688257.1">
    <property type="nucleotide sequence ID" value="NZ_SKBU01000006.1"/>
</dbReference>
<keyword evidence="3 6" id="KW-0731">Sigma factor</keyword>
<dbReference type="Gene3D" id="1.10.10.10">
    <property type="entry name" value="Winged helix-like DNA-binding domain superfamily/Winged helix DNA-binding domain"/>
    <property type="match status" value="1"/>
</dbReference>
<dbReference type="GO" id="GO:0016987">
    <property type="term" value="F:sigma factor activity"/>
    <property type="evidence" value="ECO:0007669"/>
    <property type="project" value="UniProtKB-KW"/>
</dbReference>
<dbReference type="InterPro" id="IPR013325">
    <property type="entry name" value="RNA_pol_sigma_r2"/>
</dbReference>
<dbReference type="PANTHER" id="PTHR43133:SF52">
    <property type="entry name" value="ECF RNA POLYMERASE SIGMA FACTOR SIGL"/>
    <property type="match status" value="1"/>
</dbReference>
<gene>
    <name evidence="10" type="ORF">E0L93_02935</name>
</gene>
<dbReference type="InterPro" id="IPR039425">
    <property type="entry name" value="RNA_pol_sigma-70-like"/>
</dbReference>
<comment type="caution">
    <text evidence="10">The sequence shown here is derived from an EMBL/GenBank/DDBJ whole genome shotgun (WGS) entry which is preliminary data.</text>
</comment>
<dbReference type="InterPro" id="IPR000838">
    <property type="entry name" value="RNA_pol_sigma70_ECF_CS"/>
</dbReference>
<dbReference type="CDD" id="cd06171">
    <property type="entry name" value="Sigma70_r4"/>
    <property type="match status" value="1"/>
</dbReference>
<dbReference type="EMBL" id="SKBU01000006">
    <property type="protein sequence ID" value="TCJ19925.1"/>
    <property type="molecule type" value="Genomic_DNA"/>
</dbReference>
<proteinExistence type="inferred from homology"/>
<keyword evidence="2 6" id="KW-0805">Transcription regulation</keyword>
<protein>
    <recommendedName>
        <fullName evidence="6">RNA polymerase sigma factor</fullName>
    </recommendedName>
</protein>
<dbReference type="InterPro" id="IPR007627">
    <property type="entry name" value="RNA_pol_sigma70_r2"/>
</dbReference>
<comment type="similarity">
    <text evidence="1 6">Belongs to the sigma-70 factor family. ECF subfamily.</text>
</comment>
<evidence type="ECO:0000259" key="8">
    <source>
        <dbReference type="Pfam" id="PF04542"/>
    </source>
</evidence>
<keyword evidence="4 6" id="KW-0238">DNA-binding</keyword>